<dbReference type="CDD" id="cd00093">
    <property type="entry name" value="HTH_XRE"/>
    <property type="match status" value="1"/>
</dbReference>
<dbReference type="Proteomes" id="UP000730482">
    <property type="component" value="Unassembled WGS sequence"/>
</dbReference>
<dbReference type="Pfam" id="PF13464">
    <property type="entry name" value="RodZ_C"/>
    <property type="match status" value="1"/>
</dbReference>
<dbReference type="SMART" id="SM00530">
    <property type="entry name" value="HTH_XRE"/>
    <property type="match status" value="1"/>
</dbReference>
<feature type="compositionally biased region" description="Basic and acidic residues" evidence="1">
    <location>
        <begin position="323"/>
        <end position="333"/>
    </location>
</feature>
<dbReference type="EMBL" id="JAAFYZ010000194">
    <property type="protein sequence ID" value="MBS2552528.1"/>
    <property type="molecule type" value="Genomic_DNA"/>
</dbReference>
<dbReference type="PANTHER" id="PTHR34475">
    <property type="match status" value="1"/>
</dbReference>
<organism evidence="3 4">
    <name type="scientific">Catenulispora pinistramenti</name>
    <dbReference type="NCBI Taxonomy" id="2705254"/>
    <lineage>
        <taxon>Bacteria</taxon>
        <taxon>Bacillati</taxon>
        <taxon>Actinomycetota</taxon>
        <taxon>Actinomycetes</taxon>
        <taxon>Catenulisporales</taxon>
        <taxon>Catenulisporaceae</taxon>
        <taxon>Catenulispora</taxon>
    </lineage>
</organism>
<feature type="compositionally biased region" description="Low complexity" evidence="1">
    <location>
        <begin position="65"/>
        <end position="101"/>
    </location>
</feature>
<reference evidence="3 4" key="1">
    <citation type="submission" date="2020-02" db="EMBL/GenBank/DDBJ databases">
        <title>Acidophilic actinobacteria isolated from forest soil.</title>
        <authorList>
            <person name="Golinska P."/>
        </authorList>
    </citation>
    <scope>NUCLEOTIDE SEQUENCE [LARGE SCALE GENOMIC DNA]</scope>
    <source>
        <strain evidence="3 4">NL8</strain>
    </source>
</reference>
<dbReference type="RefSeq" id="WP_212018198.1">
    <property type="nucleotide sequence ID" value="NZ_JAAFYZ010000194.1"/>
</dbReference>
<feature type="domain" description="HTH cro/C1-type" evidence="2">
    <location>
        <begin position="137"/>
        <end position="198"/>
    </location>
</feature>
<dbReference type="InterPro" id="IPR025194">
    <property type="entry name" value="RodZ-like_C"/>
</dbReference>
<name>A0ABS5L2G7_9ACTN</name>
<proteinExistence type="predicted"/>
<comment type="caution">
    <text evidence="3">The sequence shown here is derived from an EMBL/GenBank/DDBJ whole genome shotgun (WGS) entry which is preliminary data.</text>
</comment>
<evidence type="ECO:0000313" key="4">
    <source>
        <dbReference type="Proteomes" id="UP000730482"/>
    </source>
</evidence>
<dbReference type="InterPro" id="IPR001387">
    <property type="entry name" value="Cro/C1-type_HTH"/>
</dbReference>
<keyword evidence="4" id="KW-1185">Reference proteome</keyword>
<accession>A0ABS5L2G7</accession>
<dbReference type="InterPro" id="IPR010982">
    <property type="entry name" value="Lambda_DNA-bd_dom_sf"/>
</dbReference>
<protein>
    <submittedName>
        <fullName evidence="3">Helix-turn-helix domain-containing protein</fullName>
    </submittedName>
</protein>
<feature type="region of interest" description="Disordered" evidence="1">
    <location>
        <begin position="204"/>
        <end position="265"/>
    </location>
</feature>
<dbReference type="Pfam" id="PF13413">
    <property type="entry name" value="HTH_25"/>
    <property type="match status" value="1"/>
</dbReference>
<feature type="region of interest" description="Disordered" evidence="1">
    <location>
        <begin position="1"/>
        <end position="126"/>
    </location>
</feature>
<feature type="compositionally biased region" description="Gly residues" evidence="1">
    <location>
        <begin position="295"/>
        <end position="314"/>
    </location>
</feature>
<dbReference type="SUPFAM" id="SSF47413">
    <property type="entry name" value="lambda repressor-like DNA-binding domains"/>
    <property type="match status" value="1"/>
</dbReference>
<dbReference type="Gene3D" id="1.10.260.40">
    <property type="entry name" value="lambda repressor-like DNA-binding domains"/>
    <property type="match status" value="1"/>
</dbReference>
<feature type="compositionally biased region" description="Basic and acidic residues" evidence="1">
    <location>
        <begin position="1"/>
        <end position="12"/>
    </location>
</feature>
<feature type="compositionally biased region" description="Low complexity" evidence="1">
    <location>
        <begin position="225"/>
        <end position="234"/>
    </location>
</feature>
<gene>
    <name evidence="3" type="ORF">KGQ19_37305</name>
</gene>
<evidence type="ECO:0000256" key="1">
    <source>
        <dbReference type="SAM" id="MobiDB-lite"/>
    </source>
</evidence>
<sequence length="481" mass="47333">MGGQRAEDERDGVGVGLDEADALRGGRFVGDEVAGGGVAGGIGVGARTAARTDTVTEVAAEQARATESGADAAVAASVPAPPATSAAPASPVTHSVPAAASEPGSVPDPDKAPAAKPVDPLAVDPTGLTDSQIVGRRLALARQHAGLSIEEVVAATRIRPGMLREIESGEFVHCGGDVYARGHVRAIAKVVGIDPEPLLAEHPPFVPTDLPVRGRSRVVQRPESGKASGAQAASADEKSGRSDKRSAPPASNAVPTSAARDNAARFAGRASSRVIRPAAEGAALGVAGVAAAGKGAGAGAGVGAGSAGKGGGSGSIRPPHQHRKDDPGKIERHPKSANWTAAMLVALLGLVVFAGVQLIDDGGGSGKPAAAAAPAAPAPKPVALKPAPPVAPPAPKGVAVRIAAVGSDSWLAVTGPDGRILFDNLLPAGSTQNFQDPKELGVTLGNAAAVHMTLNGKDLGSAGGTGEVVHFTLNPTGAVNG</sequence>
<evidence type="ECO:0000313" key="3">
    <source>
        <dbReference type="EMBL" id="MBS2552528.1"/>
    </source>
</evidence>
<feature type="region of interest" description="Disordered" evidence="1">
    <location>
        <begin position="295"/>
        <end position="333"/>
    </location>
</feature>
<dbReference type="PANTHER" id="PTHR34475:SF1">
    <property type="entry name" value="CYTOSKELETON PROTEIN RODZ"/>
    <property type="match status" value="1"/>
</dbReference>
<feature type="compositionally biased region" description="Gly residues" evidence="1">
    <location>
        <begin position="33"/>
        <end position="44"/>
    </location>
</feature>
<feature type="compositionally biased region" description="Low complexity" evidence="1">
    <location>
        <begin position="114"/>
        <end position="125"/>
    </location>
</feature>
<dbReference type="InterPro" id="IPR050400">
    <property type="entry name" value="Bact_Cytoskel_RodZ"/>
</dbReference>
<feature type="compositionally biased region" description="Basic and acidic residues" evidence="1">
    <location>
        <begin position="235"/>
        <end position="246"/>
    </location>
</feature>
<evidence type="ECO:0000259" key="2">
    <source>
        <dbReference type="SMART" id="SM00530"/>
    </source>
</evidence>